<dbReference type="AlphaFoldDB" id="A0A091DER0"/>
<dbReference type="Proteomes" id="UP000028990">
    <property type="component" value="Unassembled WGS sequence"/>
</dbReference>
<gene>
    <name evidence="3" type="ORF">H920_09643</name>
</gene>
<accession>A0A091DER0</accession>
<name>A0A091DER0_FUKDA</name>
<feature type="chain" id="PRO_5001871954" description="Secreted protein" evidence="2">
    <location>
        <begin position="18"/>
        <end position="130"/>
    </location>
</feature>
<evidence type="ECO:0000256" key="2">
    <source>
        <dbReference type="SAM" id="SignalP"/>
    </source>
</evidence>
<feature type="region of interest" description="Disordered" evidence="1">
    <location>
        <begin position="36"/>
        <end position="87"/>
    </location>
</feature>
<evidence type="ECO:0000313" key="3">
    <source>
        <dbReference type="EMBL" id="KFO28998.1"/>
    </source>
</evidence>
<evidence type="ECO:0000256" key="1">
    <source>
        <dbReference type="SAM" id="MobiDB-lite"/>
    </source>
</evidence>
<evidence type="ECO:0000313" key="4">
    <source>
        <dbReference type="Proteomes" id="UP000028990"/>
    </source>
</evidence>
<feature type="signal peptide" evidence="2">
    <location>
        <begin position="1"/>
        <end position="17"/>
    </location>
</feature>
<reference evidence="3 4" key="1">
    <citation type="submission" date="2013-11" db="EMBL/GenBank/DDBJ databases">
        <title>The Damaraland mole rat (Fukomys damarensis) genome and evolution of African mole rats.</title>
        <authorList>
            <person name="Gladyshev V.N."/>
            <person name="Fang X."/>
        </authorList>
    </citation>
    <scope>NUCLEOTIDE SEQUENCE [LARGE SCALE GENOMIC DNA]</scope>
    <source>
        <tissue evidence="3">Liver</tissue>
    </source>
</reference>
<feature type="compositionally biased region" description="Basic and acidic residues" evidence="1">
    <location>
        <begin position="49"/>
        <end position="70"/>
    </location>
</feature>
<sequence>MVLVCLSAMFIISMVGALSEWRPPFAYSLRALHCPPNGRVGGDPSPRPRTIEQEKQGTEKKAAVDLEKEQQNSQWTDEEDEGLAQAQPQSAHVCFLGPKLSLSHRHGALGPPLEMLWLSLCPNVHPVRKA</sequence>
<keyword evidence="2" id="KW-0732">Signal</keyword>
<keyword evidence="4" id="KW-1185">Reference proteome</keyword>
<evidence type="ECO:0008006" key="5">
    <source>
        <dbReference type="Google" id="ProtNLM"/>
    </source>
</evidence>
<proteinExistence type="predicted"/>
<dbReference type="EMBL" id="KN122666">
    <property type="protein sequence ID" value="KFO28998.1"/>
    <property type="molecule type" value="Genomic_DNA"/>
</dbReference>
<organism evidence="3 4">
    <name type="scientific">Fukomys damarensis</name>
    <name type="common">Damaraland mole rat</name>
    <name type="synonym">Cryptomys damarensis</name>
    <dbReference type="NCBI Taxonomy" id="885580"/>
    <lineage>
        <taxon>Eukaryota</taxon>
        <taxon>Metazoa</taxon>
        <taxon>Chordata</taxon>
        <taxon>Craniata</taxon>
        <taxon>Vertebrata</taxon>
        <taxon>Euteleostomi</taxon>
        <taxon>Mammalia</taxon>
        <taxon>Eutheria</taxon>
        <taxon>Euarchontoglires</taxon>
        <taxon>Glires</taxon>
        <taxon>Rodentia</taxon>
        <taxon>Hystricomorpha</taxon>
        <taxon>Bathyergidae</taxon>
        <taxon>Fukomys</taxon>
    </lineage>
</organism>
<protein>
    <recommendedName>
        <fullName evidence="5">Secreted protein</fullName>
    </recommendedName>
</protein>